<organism evidence="1 2">
    <name type="scientific">Photobacterium profundum 3TCK</name>
    <dbReference type="NCBI Taxonomy" id="314280"/>
    <lineage>
        <taxon>Bacteria</taxon>
        <taxon>Pseudomonadati</taxon>
        <taxon>Pseudomonadota</taxon>
        <taxon>Gammaproteobacteria</taxon>
        <taxon>Vibrionales</taxon>
        <taxon>Vibrionaceae</taxon>
        <taxon>Photobacterium</taxon>
    </lineage>
</organism>
<accession>Q1Z5A5</accession>
<dbReference type="Proteomes" id="UP000003789">
    <property type="component" value="Unassembled WGS sequence"/>
</dbReference>
<name>Q1Z5A5_9GAMM</name>
<protein>
    <submittedName>
        <fullName evidence="1">Anaerobic glycerol-3-phosphate dehydrogenase subunit B</fullName>
        <ecNumber evidence="1">1.1.5.3</ecNumber>
    </submittedName>
</protein>
<comment type="caution">
    <text evidence="1">The sequence shown here is derived from an EMBL/GenBank/DDBJ whole genome shotgun (WGS) entry which is preliminary data.</text>
</comment>
<proteinExistence type="predicted"/>
<dbReference type="AlphaFoldDB" id="Q1Z5A5"/>
<sequence length="52" mass="5842">MGDCNSQSTRESSALVAGTMPDWYSFVYTSDGTCRVNISVMIYGHAHQWFYA</sequence>
<evidence type="ECO:0000313" key="2">
    <source>
        <dbReference type="Proteomes" id="UP000003789"/>
    </source>
</evidence>
<gene>
    <name evidence="1" type="ORF">P3TCK_17817</name>
</gene>
<dbReference type="HOGENOM" id="CLU_3083052_0_0_6"/>
<keyword evidence="1" id="KW-0560">Oxidoreductase</keyword>
<evidence type="ECO:0000313" key="1">
    <source>
        <dbReference type="EMBL" id="EAS43661.1"/>
    </source>
</evidence>
<reference evidence="1 2" key="1">
    <citation type="submission" date="2006-03" db="EMBL/GenBank/DDBJ databases">
        <authorList>
            <person name="Bartlett D.H."/>
            <person name="Valle G."/>
            <person name="Lauro F.M."/>
            <person name="Vezzi A."/>
            <person name="Simonato F."/>
            <person name="Eloe E."/>
            <person name="Vitulo N."/>
            <person name="Stratton T.K."/>
            <person name="D'angelo M."/>
            <person name="Ferriera S."/>
            <person name="Johnson J."/>
            <person name="Kravitz S."/>
            <person name="Beeson K."/>
            <person name="Sutton G."/>
            <person name="Rogers Y."/>
            <person name="Friedman R."/>
            <person name="Frazier M."/>
            <person name="Venter J.C."/>
        </authorList>
    </citation>
    <scope>NUCLEOTIDE SEQUENCE [LARGE SCALE GENOMIC DNA]</scope>
    <source>
        <strain evidence="1 2">3TCK</strain>
    </source>
</reference>
<dbReference type="EC" id="1.1.5.3" evidence="1"/>
<dbReference type="EMBL" id="AAPH01000009">
    <property type="protein sequence ID" value="EAS43661.1"/>
    <property type="molecule type" value="Genomic_DNA"/>
</dbReference>
<dbReference type="GO" id="GO:0004368">
    <property type="term" value="F:glycerol-3-phosphate dehydrogenase (quinone) activity"/>
    <property type="evidence" value="ECO:0007669"/>
    <property type="project" value="UniProtKB-EC"/>
</dbReference>